<proteinExistence type="inferred from homology"/>
<evidence type="ECO:0000313" key="10">
    <source>
        <dbReference type="Proteomes" id="UP001626536"/>
    </source>
</evidence>
<comment type="similarity">
    <text evidence="2 7 8">Belongs to the complex I subunit 3 family.</text>
</comment>
<accession>A0ABZ0HR97</accession>
<reference evidence="9 10" key="1">
    <citation type="submission" date="2023-10" db="EMBL/GenBank/DDBJ databases">
        <title>Novel methanotroph of the genus Methylocapsa from a subarctic wetland.</title>
        <authorList>
            <person name="Belova S.E."/>
            <person name="Oshkin I.Y."/>
            <person name="Miroshnikov K."/>
            <person name="Dedysh S.N."/>
        </authorList>
    </citation>
    <scope>NUCLEOTIDE SEQUENCE [LARGE SCALE GENOMIC DNA]</scope>
    <source>
        <strain evidence="9 10">RX1</strain>
    </source>
</reference>
<evidence type="ECO:0000256" key="5">
    <source>
        <dbReference type="ARBA" id="ARBA00022989"/>
    </source>
</evidence>
<dbReference type="Pfam" id="PF00507">
    <property type="entry name" value="Oxidored_q4"/>
    <property type="match status" value="1"/>
</dbReference>
<evidence type="ECO:0000256" key="3">
    <source>
        <dbReference type="ARBA" id="ARBA00022448"/>
    </source>
</evidence>
<dbReference type="GO" id="GO:0050136">
    <property type="term" value="F:NADH dehydrogenase (quinone) (non-electrogenic) activity"/>
    <property type="evidence" value="ECO:0007669"/>
    <property type="project" value="UniProtKB-EC"/>
</dbReference>
<comment type="catalytic activity">
    <reaction evidence="7 8">
        <text>a quinone + NADH + 5 H(+)(in) = a quinol + NAD(+) + 4 H(+)(out)</text>
        <dbReference type="Rhea" id="RHEA:57888"/>
        <dbReference type="ChEBI" id="CHEBI:15378"/>
        <dbReference type="ChEBI" id="CHEBI:24646"/>
        <dbReference type="ChEBI" id="CHEBI:57540"/>
        <dbReference type="ChEBI" id="CHEBI:57945"/>
        <dbReference type="ChEBI" id="CHEBI:132124"/>
    </reaction>
</comment>
<feature type="transmembrane region" description="Helical" evidence="7">
    <location>
        <begin position="63"/>
        <end position="84"/>
    </location>
</feature>
<comment type="function">
    <text evidence="7">NDH-1 shuttles electrons from NADH, via FMN and iron-sulfur (Fe-S) centers, to quinones in the respiratory chain. The immediate electron acceptor for the enzyme in this species is believed to be ubiquinone. Couples the redox reaction to proton translocation (for every two electrons transferred, four hydrogen ions are translocated across the cytoplasmic membrane), and thus conserves the redox energy in a proton gradient.</text>
</comment>
<evidence type="ECO:0000256" key="4">
    <source>
        <dbReference type="ARBA" id="ARBA00022692"/>
    </source>
</evidence>
<keyword evidence="3 7" id="KW-0813">Transport</keyword>
<protein>
    <recommendedName>
        <fullName evidence="7">NADH-quinone oxidoreductase subunit A</fullName>
        <ecNumber evidence="7">7.1.1.-</ecNumber>
    </recommendedName>
    <alternativeName>
        <fullName evidence="7">NADH dehydrogenase I subunit A</fullName>
    </alternativeName>
    <alternativeName>
        <fullName evidence="7">NDH-1 subunit A</fullName>
    </alternativeName>
    <alternativeName>
        <fullName evidence="7">NUO1</fullName>
    </alternativeName>
</protein>
<keyword evidence="7" id="KW-0830">Ubiquinone</keyword>
<dbReference type="RefSeq" id="WP_407337891.1">
    <property type="nucleotide sequence ID" value="NZ_CP136862.1"/>
</dbReference>
<evidence type="ECO:0000256" key="1">
    <source>
        <dbReference type="ARBA" id="ARBA00004141"/>
    </source>
</evidence>
<keyword evidence="7 8" id="KW-0520">NAD</keyword>
<dbReference type="PANTHER" id="PTHR11058">
    <property type="entry name" value="NADH-UBIQUINONE OXIDOREDUCTASE CHAIN 3"/>
    <property type="match status" value="1"/>
</dbReference>
<dbReference type="InterPro" id="IPR000440">
    <property type="entry name" value="NADH_UbQ/plastoQ_OxRdtase_su3"/>
</dbReference>
<comment type="subunit">
    <text evidence="7">NDH-1 is composed of 14 different subunits. Subunits NuoA, H, J, K, L, M, N constitute the membrane sector of the complex.</text>
</comment>
<keyword evidence="9" id="KW-0560">Oxidoreductase</keyword>
<dbReference type="InterPro" id="IPR038430">
    <property type="entry name" value="NDAH_ubi_oxred_su3_sf"/>
</dbReference>
<keyword evidence="5 7" id="KW-1133">Transmembrane helix</keyword>
<sequence>MPGLLDQYLPLVIFMAVSAVISAALLVAPFLLAFKAPDAEKLSAYECGFNAFDDARMTFDVRFYLVSLLFIIFDLEVAFLFPWAVAFRQIGAFGFWSMIVFLGVLTIGFIYEWKKGALEWD</sequence>
<keyword evidence="7" id="KW-1003">Cell membrane</keyword>
<gene>
    <name evidence="7" type="primary">nuoA</name>
    <name evidence="9" type="ORF">RZS28_11535</name>
</gene>
<dbReference type="HAMAP" id="MF_01394">
    <property type="entry name" value="NDH1_NuoA"/>
    <property type="match status" value="1"/>
</dbReference>
<evidence type="ECO:0000256" key="7">
    <source>
        <dbReference type="HAMAP-Rule" id="MF_01394"/>
    </source>
</evidence>
<feature type="transmembrane region" description="Helical" evidence="7">
    <location>
        <begin position="90"/>
        <end position="111"/>
    </location>
</feature>
<dbReference type="EMBL" id="CP136862">
    <property type="protein sequence ID" value="WOJ88456.1"/>
    <property type="molecule type" value="Genomic_DNA"/>
</dbReference>
<comment type="subcellular location">
    <subcellularLocation>
        <location evidence="7 8">Cell membrane</location>
        <topology evidence="7 8">Multi-pass membrane protein</topology>
    </subcellularLocation>
    <subcellularLocation>
        <location evidence="1">Membrane</location>
        <topology evidence="1">Multi-pass membrane protein</topology>
    </subcellularLocation>
</comment>
<keyword evidence="7 8" id="KW-0874">Quinone</keyword>
<evidence type="ECO:0000256" key="2">
    <source>
        <dbReference type="ARBA" id="ARBA00008472"/>
    </source>
</evidence>
<dbReference type="InterPro" id="IPR023043">
    <property type="entry name" value="NAD(P)H_OxRDtase_bac/plastid"/>
</dbReference>
<dbReference type="PANTHER" id="PTHR11058:SF9">
    <property type="entry name" value="NADH-UBIQUINONE OXIDOREDUCTASE CHAIN 3"/>
    <property type="match status" value="1"/>
</dbReference>
<keyword evidence="4 7" id="KW-0812">Transmembrane</keyword>
<keyword evidence="10" id="KW-1185">Reference proteome</keyword>
<evidence type="ECO:0000256" key="8">
    <source>
        <dbReference type="RuleBase" id="RU003639"/>
    </source>
</evidence>
<dbReference type="Proteomes" id="UP001626536">
    <property type="component" value="Chromosome"/>
</dbReference>
<keyword evidence="7" id="KW-1278">Translocase</keyword>
<keyword evidence="6 7" id="KW-0472">Membrane</keyword>
<feature type="transmembrane region" description="Helical" evidence="7">
    <location>
        <begin position="12"/>
        <end position="34"/>
    </location>
</feature>
<evidence type="ECO:0000313" key="9">
    <source>
        <dbReference type="EMBL" id="WOJ88456.1"/>
    </source>
</evidence>
<evidence type="ECO:0000256" key="6">
    <source>
        <dbReference type="ARBA" id="ARBA00023136"/>
    </source>
</evidence>
<name>A0ABZ0HR97_9HYPH</name>
<dbReference type="EC" id="7.1.1.-" evidence="7"/>
<dbReference type="Gene3D" id="1.20.58.1610">
    <property type="entry name" value="NADH:ubiquinone/plastoquinone oxidoreductase, chain 3"/>
    <property type="match status" value="1"/>
</dbReference>
<organism evidence="9 10">
    <name type="scientific">Methylocapsa polymorpha</name>
    <dbReference type="NCBI Taxonomy" id="3080828"/>
    <lineage>
        <taxon>Bacteria</taxon>
        <taxon>Pseudomonadati</taxon>
        <taxon>Pseudomonadota</taxon>
        <taxon>Alphaproteobacteria</taxon>
        <taxon>Hyphomicrobiales</taxon>
        <taxon>Beijerinckiaceae</taxon>
        <taxon>Methylocapsa</taxon>
    </lineage>
</organism>